<keyword evidence="2" id="KW-1185">Reference proteome</keyword>
<gene>
    <name evidence="1" type="ORF">EK386_02395</name>
</gene>
<evidence type="ECO:0000313" key="1">
    <source>
        <dbReference type="EMBL" id="RUL56499.1"/>
    </source>
</evidence>
<dbReference type="RefSeq" id="WP_126657416.1">
    <property type="nucleotide sequence ID" value="NZ_RYYR01000002.1"/>
</dbReference>
<name>A0A3S0R8I2_9BACI</name>
<proteinExistence type="predicted"/>
<sequence>MKEKLFVKLSLVTSACQDEDGNHLAIPLIDTIKFVDNDLYAEVISFHDDFGMKVDEITTNLILDKIYAHIN</sequence>
<accession>A0A3S0R8I2</accession>
<dbReference type="EMBL" id="RYYR01000002">
    <property type="protein sequence ID" value="RUL56499.1"/>
    <property type="molecule type" value="Genomic_DNA"/>
</dbReference>
<comment type="caution">
    <text evidence="1">The sequence shown here is derived from an EMBL/GenBank/DDBJ whole genome shotgun (WGS) entry which is preliminary data.</text>
</comment>
<dbReference type="Proteomes" id="UP000287910">
    <property type="component" value="Unassembled WGS sequence"/>
</dbReference>
<organism evidence="1 2">
    <name type="scientific">Lysinibacillus antri</name>
    <dbReference type="NCBI Taxonomy" id="2498145"/>
    <lineage>
        <taxon>Bacteria</taxon>
        <taxon>Bacillati</taxon>
        <taxon>Bacillota</taxon>
        <taxon>Bacilli</taxon>
        <taxon>Bacillales</taxon>
        <taxon>Bacillaceae</taxon>
        <taxon>Lysinibacillus</taxon>
    </lineage>
</organism>
<reference evidence="1 2" key="1">
    <citation type="submission" date="2018-12" db="EMBL/GenBank/DDBJ databases">
        <title>Lysinibacillus antri sp. nov., isolated from a cave soil.</title>
        <authorList>
            <person name="Narsing Rao M.P."/>
            <person name="Zhang H."/>
            <person name="Dong Z.-Y."/>
            <person name="Niu X.-K."/>
            <person name="Zhang K."/>
            <person name="Fang B.-Z."/>
            <person name="Kang Y.-Q."/>
            <person name="Xiao M."/>
            <person name="Li W.-J."/>
        </authorList>
    </citation>
    <scope>NUCLEOTIDE SEQUENCE [LARGE SCALE GENOMIC DNA]</scope>
    <source>
        <strain evidence="1 2">SYSU K30002</strain>
    </source>
</reference>
<evidence type="ECO:0000313" key="2">
    <source>
        <dbReference type="Proteomes" id="UP000287910"/>
    </source>
</evidence>
<protein>
    <submittedName>
        <fullName evidence="1">Uncharacterized protein</fullName>
    </submittedName>
</protein>
<dbReference type="AlphaFoldDB" id="A0A3S0R8I2"/>